<reference evidence="3" key="1">
    <citation type="journal article" date="2010" name="Nature">
        <title>The Amphimedon queenslandica genome and the evolution of animal complexity.</title>
        <authorList>
            <person name="Srivastava M."/>
            <person name="Simakov O."/>
            <person name="Chapman J."/>
            <person name="Fahey B."/>
            <person name="Gauthier M.E."/>
            <person name="Mitros T."/>
            <person name="Richards G.S."/>
            <person name="Conaco C."/>
            <person name="Dacre M."/>
            <person name="Hellsten U."/>
            <person name="Larroux C."/>
            <person name="Putnam N.H."/>
            <person name="Stanke M."/>
            <person name="Adamska M."/>
            <person name="Darling A."/>
            <person name="Degnan S.M."/>
            <person name="Oakley T.H."/>
            <person name="Plachetzki D.C."/>
            <person name="Zhai Y."/>
            <person name="Adamski M."/>
            <person name="Calcino A."/>
            <person name="Cummins S.F."/>
            <person name="Goodstein D.M."/>
            <person name="Harris C."/>
            <person name="Jackson D.J."/>
            <person name="Leys S.P."/>
            <person name="Shu S."/>
            <person name="Woodcroft B.J."/>
            <person name="Vervoort M."/>
            <person name="Kosik K.S."/>
            <person name="Manning G."/>
            <person name="Degnan B.M."/>
            <person name="Rokhsar D.S."/>
        </authorList>
    </citation>
    <scope>NUCLEOTIDE SEQUENCE [LARGE SCALE GENOMIC DNA]</scope>
</reference>
<dbReference type="InParanoid" id="A0A1X7STQ1"/>
<dbReference type="KEGG" id="aqu:105315813"/>
<dbReference type="EnsemblMetazoa" id="XM_011410567.2">
    <property type="protein sequence ID" value="XP_011408869.1"/>
    <property type="gene ID" value="LOC105315813"/>
</dbReference>
<feature type="region of interest" description="Disordered" evidence="1">
    <location>
        <begin position="1"/>
        <end position="62"/>
    </location>
</feature>
<sequence>MAAKRGFSVGIPQTEPAEADEYSSDSEPEDERTGDQYSPKQQDSNVTTNTHSFTSYCTPNGLPSSIDYYGFECRDPSKEDMKTYERFDRLYQLSCIPLEPQTDKDLTLTAKKVQEEKFLWKPTSSYSTDNSFLITPPTVHIGRE</sequence>
<evidence type="ECO:0000256" key="1">
    <source>
        <dbReference type="SAM" id="MobiDB-lite"/>
    </source>
</evidence>
<name>A0A1X7STQ1_AMPQE</name>
<evidence type="ECO:0000313" key="3">
    <source>
        <dbReference type="Proteomes" id="UP000007879"/>
    </source>
</evidence>
<gene>
    <name evidence="2" type="primary">105315813</name>
</gene>
<protein>
    <submittedName>
        <fullName evidence="2">Uncharacterized protein</fullName>
    </submittedName>
</protein>
<feature type="compositionally biased region" description="Acidic residues" evidence="1">
    <location>
        <begin position="17"/>
        <end position="32"/>
    </location>
</feature>
<evidence type="ECO:0000313" key="2">
    <source>
        <dbReference type="EnsemblMetazoa" id="Aqu2.1.05380_001"/>
    </source>
</evidence>
<proteinExistence type="predicted"/>
<feature type="compositionally biased region" description="Polar residues" evidence="1">
    <location>
        <begin position="35"/>
        <end position="62"/>
    </location>
</feature>
<dbReference type="EnsemblMetazoa" id="Aqu2.1.05380_001">
    <property type="protein sequence ID" value="Aqu2.1.05380_001"/>
    <property type="gene ID" value="Aqu2.1.05380"/>
</dbReference>
<organism evidence="2">
    <name type="scientific">Amphimedon queenslandica</name>
    <name type="common">Sponge</name>
    <dbReference type="NCBI Taxonomy" id="400682"/>
    <lineage>
        <taxon>Eukaryota</taxon>
        <taxon>Metazoa</taxon>
        <taxon>Porifera</taxon>
        <taxon>Demospongiae</taxon>
        <taxon>Heteroscleromorpha</taxon>
        <taxon>Haplosclerida</taxon>
        <taxon>Niphatidae</taxon>
        <taxon>Amphimedon</taxon>
    </lineage>
</organism>
<accession>A0A1X7STQ1</accession>
<keyword evidence="3" id="KW-1185">Reference proteome</keyword>
<reference evidence="2" key="2">
    <citation type="submission" date="2017-05" db="UniProtKB">
        <authorList>
            <consortium name="EnsemblMetazoa"/>
        </authorList>
    </citation>
    <scope>IDENTIFICATION</scope>
</reference>
<dbReference type="eggNOG" id="ENOG502TFQX">
    <property type="taxonomic scope" value="Eukaryota"/>
</dbReference>
<dbReference type="Proteomes" id="UP000007879">
    <property type="component" value="Unassembled WGS sequence"/>
</dbReference>
<dbReference type="AlphaFoldDB" id="A0A1X7STQ1"/>